<keyword evidence="3" id="KW-0378">Hydrolase</keyword>
<evidence type="ECO:0000313" key="6">
    <source>
        <dbReference type="EMBL" id="KAK8857899.1"/>
    </source>
</evidence>
<evidence type="ECO:0000256" key="1">
    <source>
        <dbReference type="ARBA" id="ARBA00005234"/>
    </source>
</evidence>
<dbReference type="Proteomes" id="UP001470230">
    <property type="component" value="Unassembled WGS sequence"/>
</dbReference>
<reference evidence="6 7" key="1">
    <citation type="submission" date="2024-04" db="EMBL/GenBank/DDBJ databases">
        <title>Tritrichomonas musculus Genome.</title>
        <authorList>
            <person name="Alves-Ferreira E."/>
            <person name="Grigg M."/>
            <person name="Lorenzi H."/>
            <person name="Galac M."/>
        </authorList>
    </citation>
    <scope>NUCLEOTIDE SEQUENCE [LARGE SCALE GENOMIC DNA]</scope>
    <source>
        <strain evidence="6 7">EAF2021</strain>
    </source>
</reference>
<evidence type="ECO:0000256" key="3">
    <source>
        <dbReference type="ARBA" id="ARBA00022801"/>
    </source>
</evidence>
<dbReference type="PANTHER" id="PTHR46468">
    <property type="entry name" value="SENTRIN-SPECIFIC PROTEASE 8"/>
    <property type="match status" value="1"/>
</dbReference>
<dbReference type="Pfam" id="PF02902">
    <property type="entry name" value="Peptidase_C48"/>
    <property type="match status" value="1"/>
</dbReference>
<keyword evidence="7" id="KW-1185">Reference proteome</keyword>
<feature type="domain" description="Ubiquitin-like protease family profile" evidence="5">
    <location>
        <begin position="13"/>
        <end position="176"/>
    </location>
</feature>
<keyword evidence="4" id="KW-0788">Thiol protease</keyword>
<evidence type="ECO:0000259" key="5">
    <source>
        <dbReference type="PROSITE" id="PS50600"/>
    </source>
</evidence>
<dbReference type="InterPro" id="IPR038765">
    <property type="entry name" value="Papain-like_cys_pep_sf"/>
</dbReference>
<dbReference type="PANTHER" id="PTHR46468:SF1">
    <property type="entry name" value="SENTRIN-SPECIFIC PROTEASE 8"/>
    <property type="match status" value="1"/>
</dbReference>
<evidence type="ECO:0000313" key="7">
    <source>
        <dbReference type="Proteomes" id="UP001470230"/>
    </source>
</evidence>
<dbReference type="EMBL" id="JAPFFF010000019">
    <property type="protein sequence ID" value="KAK8857899.1"/>
    <property type="molecule type" value="Genomic_DNA"/>
</dbReference>
<name>A0ABR2I5U4_9EUKA</name>
<accession>A0ABR2I5U4</accession>
<organism evidence="6 7">
    <name type="scientific">Tritrichomonas musculus</name>
    <dbReference type="NCBI Taxonomy" id="1915356"/>
    <lineage>
        <taxon>Eukaryota</taxon>
        <taxon>Metamonada</taxon>
        <taxon>Parabasalia</taxon>
        <taxon>Tritrichomonadida</taxon>
        <taxon>Tritrichomonadidae</taxon>
        <taxon>Tritrichomonas</taxon>
    </lineage>
</organism>
<dbReference type="SUPFAM" id="SSF54001">
    <property type="entry name" value="Cysteine proteinases"/>
    <property type="match status" value="1"/>
</dbReference>
<keyword evidence="2" id="KW-0645">Protease</keyword>
<comment type="caution">
    <text evidence="6">The sequence shown here is derived from an EMBL/GenBank/DDBJ whole genome shotgun (WGS) entry which is preliminary data.</text>
</comment>
<comment type="similarity">
    <text evidence="1">Belongs to the peptidase C48 family.</text>
</comment>
<sequence length="218" mass="25784">MSTRTLVLHDHEINLYDRDFATVQDNMCLNDMIMYFKIRCLERKYQDLLQKKFFYILMPQVCQVIQTQTPETSKLLVPKASFEDYKLLFFPISDFSYATKSATHWSLLYVDNRNGEKRIKHYDSHSQLNSKPAIKFASLISQIYQLPSADVEMLNCSTQQNTFDCGIYVLAYIDNLIEKLGDHEAADKILTPEYIYQYRKDIREYIPKRAKELEENNE</sequence>
<evidence type="ECO:0000256" key="4">
    <source>
        <dbReference type="ARBA" id="ARBA00022807"/>
    </source>
</evidence>
<protein>
    <submittedName>
        <fullName evidence="6">SUMO1 sentrin specific peptidase 8</fullName>
    </submittedName>
</protein>
<dbReference type="PROSITE" id="PS50600">
    <property type="entry name" value="ULP_PROTEASE"/>
    <property type="match status" value="1"/>
</dbReference>
<dbReference type="InterPro" id="IPR003653">
    <property type="entry name" value="Peptidase_C48_C"/>
</dbReference>
<gene>
    <name evidence="6" type="ORF">M9Y10_012998</name>
</gene>
<dbReference type="Gene3D" id="3.40.395.10">
    <property type="entry name" value="Adenoviral Proteinase, Chain A"/>
    <property type="match status" value="1"/>
</dbReference>
<dbReference type="InterPro" id="IPR044613">
    <property type="entry name" value="Nep1/2-like"/>
</dbReference>
<evidence type="ECO:0000256" key="2">
    <source>
        <dbReference type="ARBA" id="ARBA00022670"/>
    </source>
</evidence>
<proteinExistence type="inferred from homology"/>